<keyword evidence="4" id="KW-1185">Reference proteome</keyword>
<accession>A0ABQ3R349</accession>
<dbReference type="Proteomes" id="UP000646738">
    <property type="component" value="Unassembled WGS sequence"/>
</dbReference>
<dbReference type="Pfam" id="PF19298">
    <property type="entry name" value="KshA_C"/>
    <property type="match status" value="1"/>
</dbReference>
<keyword evidence="1" id="KW-0560">Oxidoreductase</keyword>
<name>A0ABQ3R349_STRRR</name>
<evidence type="ECO:0000313" key="4">
    <source>
        <dbReference type="Proteomes" id="UP000646738"/>
    </source>
</evidence>
<comment type="caution">
    <text evidence="3">The sequence shown here is derived from an EMBL/GenBank/DDBJ whole genome shotgun (WGS) entry which is preliminary data.</text>
</comment>
<dbReference type="EMBL" id="BNEA01000001">
    <property type="protein sequence ID" value="GHI50286.1"/>
    <property type="molecule type" value="Genomic_DNA"/>
</dbReference>
<evidence type="ECO:0000313" key="3">
    <source>
        <dbReference type="EMBL" id="GHI50286.1"/>
    </source>
</evidence>
<reference evidence="4" key="1">
    <citation type="submission" date="2023-07" db="EMBL/GenBank/DDBJ databases">
        <title>Whole genome shotgun sequence of Streptomyces achromogenes subsp. rubradiris NBRC 14000.</title>
        <authorList>
            <person name="Komaki H."/>
            <person name="Tamura T."/>
        </authorList>
    </citation>
    <scope>NUCLEOTIDE SEQUENCE [LARGE SCALE GENOMIC DNA]</scope>
    <source>
        <strain evidence="4">NBRC 14000</strain>
    </source>
</reference>
<dbReference type="InterPro" id="IPR045605">
    <property type="entry name" value="KshA-like_C"/>
</dbReference>
<feature type="domain" description="3-ketosteroid-9-alpha-monooxygenase oxygenase component-like C-terminal" evidence="2">
    <location>
        <begin position="2"/>
        <end position="68"/>
    </location>
</feature>
<dbReference type="Gene3D" id="3.90.380.10">
    <property type="entry name" value="Naphthalene 1,2-dioxygenase Alpha Subunit, Chain A, domain 1"/>
    <property type="match status" value="1"/>
</dbReference>
<gene>
    <name evidence="3" type="ORF">Srubr_01320</name>
</gene>
<proteinExistence type="predicted"/>
<evidence type="ECO:0000256" key="1">
    <source>
        <dbReference type="ARBA" id="ARBA00023002"/>
    </source>
</evidence>
<sequence>MLMYGVRVRRLPGTTARQAADMAERTARGMRVAFDQDLGIWRHKTRVDSPSPSDGGGPVHQLRRWYEQVRVEVAGVRPETTDRFEFEVDTRRAGAAWEREMAAGLARTGAPGTP</sequence>
<organism evidence="3 4">
    <name type="scientific">Streptomyces rubradiris</name>
    <name type="common">Streptomyces achromogenes subsp. rubradiris</name>
    <dbReference type="NCBI Taxonomy" id="285531"/>
    <lineage>
        <taxon>Bacteria</taxon>
        <taxon>Bacillati</taxon>
        <taxon>Actinomycetota</taxon>
        <taxon>Actinomycetes</taxon>
        <taxon>Kitasatosporales</taxon>
        <taxon>Streptomycetaceae</taxon>
        <taxon>Streptomyces</taxon>
    </lineage>
</organism>
<protein>
    <recommendedName>
        <fullName evidence="2">3-ketosteroid-9-alpha-monooxygenase oxygenase component-like C-terminal domain-containing protein</fullName>
    </recommendedName>
</protein>
<evidence type="ECO:0000259" key="2">
    <source>
        <dbReference type="Pfam" id="PF19298"/>
    </source>
</evidence>